<keyword evidence="11" id="KW-0150">Chloroplast</keyword>
<feature type="region of interest" description="Alpha N-terminal domain (alpha-NTD)" evidence="8">
    <location>
        <begin position="1"/>
        <end position="427"/>
    </location>
</feature>
<dbReference type="InterPro" id="IPR011262">
    <property type="entry name" value="DNA-dir_RNA_pol_insert"/>
</dbReference>
<dbReference type="Pfam" id="PF01000">
    <property type="entry name" value="RNA_pol_A_bac"/>
    <property type="match status" value="1"/>
</dbReference>
<keyword evidence="5 8" id="KW-0548">Nucleotidyltransferase</keyword>
<dbReference type="Pfam" id="PF03118">
    <property type="entry name" value="RNA_pol_A_CTD"/>
    <property type="match status" value="1"/>
</dbReference>
<evidence type="ECO:0000256" key="5">
    <source>
        <dbReference type="ARBA" id="ARBA00022695"/>
    </source>
</evidence>
<proteinExistence type="inferred from homology"/>
<dbReference type="AlphaFoldDB" id="A0A1W6EGI9"/>
<dbReference type="Gene3D" id="2.170.120.12">
    <property type="entry name" value="DNA-directed RNA polymerase, insert domain"/>
    <property type="match status" value="1"/>
</dbReference>
<dbReference type="GO" id="GO:0006351">
    <property type="term" value="P:DNA-templated transcription"/>
    <property type="evidence" value="ECO:0007669"/>
    <property type="project" value="UniProtKB-UniRule"/>
</dbReference>
<comment type="domain">
    <text evidence="8">The N-terminal domain is essential for RNAP assembly and basal transcription, whereas the C-terminal domain is involved in interaction with transcriptional regulators and with upstream promoter elements.</text>
</comment>
<dbReference type="InterPro" id="IPR011263">
    <property type="entry name" value="DNA-dir_RNA_pol_RpoA/D/Rpb3"/>
</dbReference>
<organism evidence="11">
    <name type="scientific">Sykidion marinum</name>
    <name type="common">Green alga</name>
    <name type="synonym">Pseudoneochloris marina</name>
    <dbReference type="NCBI Taxonomy" id="44573"/>
    <lineage>
        <taxon>Eukaryota</taxon>
        <taxon>Viridiplantae</taxon>
        <taxon>Chlorophyta</taxon>
        <taxon>core chlorophytes</taxon>
        <taxon>Ulvophyceae</taxon>
        <taxon>Sykidiales</taxon>
        <taxon>Sykidiacaeae</taxon>
        <taxon>Sykidion</taxon>
    </lineage>
</organism>
<evidence type="ECO:0000256" key="9">
    <source>
        <dbReference type="SAM" id="MobiDB-lite"/>
    </source>
</evidence>
<reference evidence="11" key="1">
    <citation type="journal article" date="2017" name="Sci. Rep.">
        <title>Divergent copies of the large inverted repeat in the chloroplast genomes of ulvophycean green algae.</title>
        <authorList>
            <person name="Turmel M."/>
            <person name="Otis C."/>
            <person name="Lemieux C."/>
        </authorList>
    </citation>
    <scope>NUCLEOTIDE SEQUENCE</scope>
</reference>
<dbReference type="InterPro" id="IPR011260">
    <property type="entry name" value="RNAP_asu_C"/>
</dbReference>
<geneLocation type="chloroplast" evidence="11"/>
<keyword evidence="3 8" id="KW-0240">DNA-directed RNA polymerase</keyword>
<dbReference type="Pfam" id="PF01193">
    <property type="entry name" value="RNA_pol_L"/>
    <property type="match status" value="1"/>
</dbReference>
<dbReference type="Gene3D" id="1.10.150.20">
    <property type="entry name" value="5' to 3' exonuclease, C-terminal subdomain"/>
    <property type="match status" value="1"/>
</dbReference>
<evidence type="ECO:0000256" key="3">
    <source>
        <dbReference type="ARBA" id="ARBA00022478"/>
    </source>
</evidence>
<dbReference type="GO" id="GO:0003677">
    <property type="term" value="F:DNA binding"/>
    <property type="evidence" value="ECO:0007669"/>
    <property type="project" value="UniProtKB-UniRule"/>
</dbReference>
<dbReference type="Gene3D" id="3.30.1360.10">
    <property type="entry name" value="RNA polymerase, RBP11-like subunit"/>
    <property type="match status" value="1"/>
</dbReference>
<dbReference type="InterPro" id="IPR036643">
    <property type="entry name" value="RNApol_insert_sf"/>
</dbReference>
<feature type="region of interest" description="Disordered" evidence="9">
    <location>
        <begin position="192"/>
        <end position="222"/>
    </location>
</feature>
<comment type="function">
    <text evidence="1 8">DNA-dependent RNA polymerase catalyzes the transcription of DNA into RNA using the four ribonucleoside triphosphates as substrates.</text>
</comment>
<dbReference type="EC" id="2.7.7.6" evidence="8"/>
<dbReference type="GO" id="GO:0000428">
    <property type="term" value="C:DNA-directed RNA polymerase complex"/>
    <property type="evidence" value="ECO:0007669"/>
    <property type="project" value="UniProtKB-KW"/>
</dbReference>
<sequence length="548" mass="61999">MNYTFLSCIDSQVEHPTKFYGRFEIGPFAPGQGLTVANALRRSLLSQLPGVALTLVEIKGASHEYETLPGVRESILDILLNLKQLVLTSDFDVFTPQVGVLNVKGPGIIRARDLKLPFFIYSIDPDQYIATLTEKGSLTMKFLVSCGKNHLTHTPSHTDFSELVTLLKQNQPYFHSDNDLESQLQLTQELDDVNKKNKKNKSQNQSERSTLTEQENQTYQQPSLDIKLNKTNLYQKWKNERKLTKNVGQENLLKTKNLEKKNSLKNQLNFQNAFLTENGLKNTQKNLNNKKSFSTLNEIKNSAFLTETESNRSLKIGYFPIDAIFMPVTRVNYLINSDTGNTLIKETILLEIWTNGSVHPRHAIHKAAKALIQLFLPLQQMRTSVFQIAEQKSNQNALTLPSPFSDGKTTFLNGTQNFLNPSIFDIKQKQQKRISLSITEKQVSNQKINQNSQLESEANTVNNSNTINEKALKSKLSSFSKKKFLELDIGNLDLTARPYSALKQAGIHIINDLISKPKTELLEIKNFGQRSLKDVEKALAAMGLELRN</sequence>
<dbReference type="HAMAP" id="MF_00059">
    <property type="entry name" value="RNApol_bact_RpoA"/>
    <property type="match status" value="1"/>
</dbReference>
<name>A0A1W6EGI9_SYKMA</name>
<dbReference type="SUPFAM" id="SSF55257">
    <property type="entry name" value="RBP11-like subunits of RNA polymerase"/>
    <property type="match status" value="1"/>
</dbReference>
<dbReference type="SMART" id="SM00662">
    <property type="entry name" value="RPOLD"/>
    <property type="match status" value="1"/>
</dbReference>
<evidence type="ECO:0000256" key="2">
    <source>
        <dbReference type="ARBA" id="ARBA00007123"/>
    </source>
</evidence>
<dbReference type="GeneID" id="32884239"/>
<comment type="subunit">
    <text evidence="8">In plastids the minimal PEP RNA polymerase catalytic core is composed of four subunits: alpha, beta, beta', and beta''. When a (nuclear-encoded) sigma factor is associated with the core the holoenzyme is formed, which can initiate transcription.</text>
</comment>
<dbReference type="SUPFAM" id="SSF56553">
    <property type="entry name" value="Insert subdomain of RNA polymerase alpha subunit"/>
    <property type="match status" value="1"/>
</dbReference>
<dbReference type="CDD" id="cd06928">
    <property type="entry name" value="RNAP_alpha_NTD"/>
    <property type="match status" value="1"/>
</dbReference>
<accession>A0A1W6EGI9</accession>
<evidence type="ECO:0000313" key="11">
    <source>
        <dbReference type="EMBL" id="ARK14514.1"/>
    </source>
</evidence>
<comment type="similarity">
    <text evidence="2 8">Belongs to the RNA polymerase alpha chain family.</text>
</comment>
<evidence type="ECO:0000256" key="4">
    <source>
        <dbReference type="ARBA" id="ARBA00022679"/>
    </source>
</evidence>
<feature type="domain" description="DNA-directed RNA polymerase RpoA/D/Rpb3-type" evidence="10">
    <location>
        <begin position="20"/>
        <end position="381"/>
    </location>
</feature>
<evidence type="ECO:0000256" key="6">
    <source>
        <dbReference type="ARBA" id="ARBA00023163"/>
    </source>
</evidence>
<feature type="region of interest" description="Alpha C-terminal domain (alpha-CTD)" evidence="8">
    <location>
        <begin position="479"/>
        <end position="548"/>
    </location>
</feature>
<dbReference type="EMBL" id="KY407657">
    <property type="protein sequence ID" value="ARK14514.1"/>
    <property type="molecule type" value="Genomic_DNA"/>
</dbReference>
<keyword evidence="4 8" id="KW-0808">Transferase</keyword>
<protein>
    <recommendedName>
        <fullName evidence="8">DNA-directed RNA polymerase subunit alpha</fullName>
        <shortName evidence="8">PEP</shortName>
        <ecNumber evidence="8">2.7.7.6</ecNumber>
    </recommendedName>
    <alternativeName>
        <fullName evidence="8">Plastid-encoded RNA polymerase subunit alpha</fullName>
        <shortName evidence="8">RNA polymerase subunit alpha</shortName>
    </alternativeName>
</protein>
<keyword evidence="6 8" id="KW-0804">Transcription</keyword>
<dbReference type="GO" id="GO:0046983">
    <property type="term" value="F:protein dimerization activity"/>
    <property type="evidence" value="ECO:0007669"/>
    <property type="project" value="InterPro"/>
</dbReference>
<evidence type="ECO:0000256" key="8">
    <source>
        <dbReference type="HAMAP-Rule" id="MF_00059"/>
    </source>
</evidence>
<evidence type="ECO:0000259" key="10">
    <source>
        <dbReference type="SMART" id="SM00662"/>
    </source>
</evidence>
<gene>
    <name evidence="8 11" type="primary">rpoA</name>
</gene>
<dbReference type="InterPro" id="IPR011773">
    <property type="entry name" value="DNA-dir_RpoA"/>
</dbReference>
<comment type="catalytic activity">
    <reaction evidence="7 8">
        <text>RNA(n) + a ribonucleoside 5'-triphosphate = RNA(n+1) + diphosphate</text>
        <dbReference type="Rhea" id="RHEA:21248"/>
        <dbReference type="Rhea" id="RHEA-COMP:14527"/>
        <dbReference type="Rhea" id="RHEA-COMP:17342"/>
        <dbReference type="ChEBI" id="CHEBI:33019"/>
        <dbReference type="ChEBI" id="CHEBI:61557"/>
        <dbReference type="ChEBI" id="CHEBI:140395"/>
        <dbReference type="EC" id="2.7.7.6"/>
    </reaction>
</comment>
<keyword evidence="11" id="KW-0934">Plastid</keyword>
<dbReference type="RefSeq" id="YP_009367541.1">
    <property type="nucleotide sequence ID" value="NC_034710.1"/>
</dbReference>
<dbReference type="GO" id="GO:0003899">
    <property type="term" value="F:DNA-directed RNA polymerase activity"/>
    <property type="evidence" value="ECO:0007669"/>
    <property type="project" value="UniProtKB-UniRule"/>
</dbReference>
<evidence type="ECO:0000256" key="1">
    <source>
        <dbReference type="ARBA" id="ARBA00004026"/>
    </source>
</evidence>
<dbReference type="GO" id="GO:0009507">
    <property type="term" value="C:chloroplast"/>
    <property type="evidence" value="ECO:0007669"/>
    <property type="project" value="UniProtKB-SubCell"/>
</dbReference>
<dbReference type="InterPro" id="IPR036603">
    <property type="entry name" value="RBP11-like"/>
</dbReference>
<comment type="subcellular location">
    <subcellularLocation>
        <location evidence="8">Plastid</location>
        <location evidence="8">Chloroplast</location>
    </subcellularLocation>
</comment>
<dbReference type="SUPFAM" id="SSF47789">
    <property type="entry name" value="C-terminal domain of RNA polymerase alpha subunit"/>
    <property type="match status" value="1"/>
</dbReference>
<evidence type="ECO:0000256" key="7">
    <source>
        <dbReference type="ARBA" id="ARBA00048552"/>
    </source>
</evidence>
<feature type="compositionally biased region" description="Polar residues" evidence="9">
    <location>
        <begin position="207"/>
        <end position="222"/>
    </location>
</feature>